<dbReference type="Gene3D" id="3.60.21.10">
    <property type="match status" value="1"/>
</dbReference>
<evidence type="ECO:0000313" key="4">
    <source>
        <dbReference type="Proteomes" id="UP000831151"/>
    </source>
</evidence>
<dbReference type="InterPro" id="IPR029052">
    <property type="entry name" value="Metallo-depent_PP-like"/>
</dbReference>
<dbReference type="EMBL" id="CP096649">
    <property type="protein sequence ID" value="UQK59713.1"/>
    <property type="molecule type" value="Genomic_DNA"/>
</dbReference>
<dbReference type="CDD" id="cd00840">
    <property type="entry name" value="MPP_Mre11_N"/>
    <property type="match status" value="1"/>
</dbReference>
<sequence length="345" mass="39996">MFINKFIHAADLHLGFKYKNKTLGSRSDERKNELFITFERLINYANENKIDLIIISGDFFERDALTYTETKHLMSIIDTYYGNIVLSCGNHDFYSDDYLFNNFTKNLHVFKTNSFERIDIADNVAIYGASWLNEHDNGFDTNKINLDKNKFNIASLHGDLSDGKYKIDIEPLLASGFDYIALGHIHKKGQVADKTFYAGSLEPLDFGELGEHGFYEVDTLSGDAKFVPFALREFIIKEIIIKEDDEFLDIITKFDELIDKDKNFYRIILKGSISADLNINKIINLVKDKFYYLETINNLSERVSVSNEIYQKILEKAKNYPDEIRQDAINIALKAMQSTERYYED</sequence>
<feature type="domain" description="Calcineurin-like phosphoesterase" evidence="2">
    <location>
        <begin position="5"/>
        <end position="187"/>
    </location>
</feature>
<dbReference type="Pfam" id="PF00149">
    <property type="entry name" value="Metallophos"/>
    <property type="match status" value="1"/>
</dbReference>
<dbReference type="Proteomes" id="UP000831151">
    <property type="component" value="Chromosome"/>
</dbReference>
<dbReference type="KEGG" id="fms:M1R53_03465"/>
<evidence type="ECO:0000256" key="1">
    <source>
        <dbReference type="ARBA" id="ARBA00022801"/>
    </source>
</evidence>
<protein>
    <submittedName>
        <fullName evidence="3">DNA repair exonuclease</fullName>
    </submittedName>
</protein>
<proteinExistence type="predicted"/>
<dbReference type="SUPFAM" id="SSF56300">
    <property type="entry name" value="Metallo-dependent phosphatases"/>
    <property type="match status" value="1"/>
</dbReference>
<dbReference type="InterPro" id="IPR050535">
    <property type="entry name" value="DNA_Repair-Maintenance_Comp"/>
</dbReference>
<keyword evidence="3" id="KW-0540">Nuclease</keyword>
<dbReference type="RefSeq" id="WP_249243081.1">
    <property type="nucleotide sequence ID" value="NZ_CP096649.1"/>
</dbReference>
<gene>
    <name evidence="3" type="ORF">M1R53_03465</name>
</gene>
<keyword evidence="3" id="KW-0269">Exonuclease</keyword>
<keyword evidence="4" id="KW-1185">Reference proteome</keyword>
<dbReference type="PANTHER" id="PTHR30337">
    <property type="entry name" value="COMPONENT OF ATP-DEPENDENT DSDNA EXONUCLEASE"/>
    <property type="match status" value="1"/>
</dbReference>
<evidence type="ECO:0000313" key="3">
    <source>
        <dbReference type="EMBL" id="UQK59713.1"/>
    </source>
</evidence>
<keyword evidence="1" id="KW-0378">Hydrolase</keyword>
<name>A0A9E7DKM8_9FIRM</name>
<organism evidence="3 4">
    <name type="scientific">Fenollaria massiliensis</name>
    <dbReference type="NCBI Taxonomy" id="938288"/>
    <lineage>
        <taxon>Bacteria</taxon>
        <taxon>Bacillati</taxon>
        <taxon>Bacillota</taxon>
        <taxon>Clostridia</taxon>
        <taxon>Eubacteriales</taxon>
        <taxon>Fenollaria</taxon>
    </lineage>
</organism>
<accession>A0A9E7DKM8</accession>
<dbReference type="InterPro" id="IPR004843">
    <property type="entry name" value="Calcineurin-like_PHP"/>
</dbReference>
<dbReference type="InterPro" id="IPR041796">
    <property type="entry name" value="Mre11_N"/>
</dbReference>
<dbReference type="AlphaFoldDB" id="A0A9E7DKM8"/>
<evidence type="ECO:0000259" key="2">
    <source>
        <dbReference type="Pfam" id="PF00149"/>
    </source>
</evidence>
<reference evidence="3" key="1">
    <citation type="submission" date="2022-04" db="EMBL/GenBank/DDBJ databases">
        <title>Complete genome sequences of Ezakiella coagulans and Fenollaria massiliensis.</title>
        <authorList>
            <person name="France M.T."/>
            <person name="Clifford J."/>
            <person name="Narina S."/>
            <person name="Rutt L."/>
            <person name="Ravel J."/>
        </authorList>
    </citation>
    <scope>NUCLEOTIDE SEQUENCE</scope>
    <source>
        <strain evidence="3">C0061C2</strain>
    </source>
</reference>
<dbReference type="GO" id="GO:0004527">
    <property type="term" value="F:exonuclease activity"/>
    <property type="evidence" value="ECO:0007669"/>
    <property type="project" value="UniProtKB-KW"/>
</dbReference>